<reference evidence="1" key="1">
    <citation type="submission" date="2018-05" db="EMBL/GenBank/DDBJ databases">
        <authorList>
            <person name="Lanie J.A."/>
            <person name="Ng W.-L."/>
            <person name="Kazmierczak K.M."/>
            <person name="Andrzejewski T.M."/>
            <person name="Davidsen T.M."/>
            <person name="Wayne K.J."/>
            <person name="Tettelin H."/>
            <person name="Glass J.I."/>
            <person name="Rusch D."/>
            <person name="Podicherti R."/>
            <person name="Tsui H.-C.T."/>
            <person name="Winkler M.E."/>
        </authorList>
    </citation>
    <scope>NUCLEOTIDE SEQUENCE</scope>
</reference>
<name>A0A382R7M7_9ZZZZ</name>
<protein>
    <submittedName>
        <fullName evidence="1">Uncharacterized protein</fullName>
    </submittedName>
</protein>
<dbReference type="AlphaFoldDB" id="A0A382R7M7"/>
<proteinExistence type="predicted"/>
<gene>
    <name evidence="1" type="ORF">METZ01_LOCUS346134</name>
</gene>
<dbReference type="EMBL" id="UINC01119452">
    <property type="protein sequence ID" value="SVC93280.1"/>
    <property type="molecule type" value="Genomic_DNA"/>
</dbReference>
<sequence>MSVRFDLILYNARTAGTAQGIATITRPLYGFK</sequence>
<evidence type="ECO:0000313" key="1">
    <source>
        <dbReference type="EMBL" id="SVC93280.1"/>
    </source>
</evidence>
<organism evidence="1">
    <name type="scientific">marine metagenome</name>
    <dbReference type="NCBI Taxonomy" id="408172"/>
    <lineage>
        <taxon>unclassified sequences</taxon>
        <taxon>metagenomes</taxon>
        <taxon>ecological metagenomes</taxon>
    </lineage>
</organism>
<accession>A0A382R7M7</accession>